<sequence>MMYACFISLSIYHALYKVLPSSTVPDYIAPCKRESRQPLVDSIYHALYKVLPSSTVTDYIAPRKRESKQPLVGYIQGCLSRPVSFDENTLLDSNSRPLVKI</sequence>
<dbReference type="EMBL" id="JAUHHV010000004">
    <property type="protein sequence ID" value="KAK1426591.1"/>
    <property type="molecule type" value="Genomic_DNA"/>
</dbReference>
<comment type="caution">
    <text evidence="1">The sequence shown here is derived from an EMBL/GenBank/DDBJ whole genome shotgun (WGS) entry which is preliminary data.</text>
</comment>
<dbReference type="AlphaFoldDB" id="A0AAD8KT12"/>
<accession>A0AAD8KT12</accession>
<organism evidence="1 2">
    <name type="scientific">Tagetes erecta</name>
    <name type="common">African marigold</name>
    <dbReference type="NCBI Taxonomy" id="13708"/>
    <lineage>
        <taxon>Eukaryota</taxon>
        <taxon>Viridiplantae</taxon>
        <taxon>Streptophyta</taxon>
        <taxon>Embryophyta</taxon>
        <taxon>Tracheophyta</taxon>
        <taxon>Spermatophyta</taxon>
        <taxon>Magnoliopsida</taxon>
        <taxon>eudicotyledons</taxon>
        <taxon>Gunneridae</taxon>
        <taxon>Pentapetalae</taxon>
        <taxon>asterids</taxon>
        <taxon>campanulids</taxon>
        <taxon>Asterales</taxon>
        <taxon>Asteraceae</taxon>
        <taxon>Asteroideae</taxon>
        <taxon>Heliantheae alliance</taxon>
        <taxon>Tageteae</taxon>
        <taxon>Tagetes</taxon>
    </lineage>
</organism>
<keyword evidence="2" id="KW-1185">Reference proteome</keyword>
<evidence type="ECO:0000313" key="2">
    <source>
        <dbReference type="Proteomes" id="UP001229421"/>
    </source>
</evidence>
<proteinExistence type="predicted"/>
<protein>
    <submittedName>
        <fullName evidence="1">Uncharacterized protein</fullName>
    </submittedName>
</protein>
<reference evidence="1" key="1">
    <citation type="journal article" date="2023" name="bioRxiv">
        <title>Improved chromosome-level genome assembly for marigold (Tagetes erecta).</title>
        <authorList>
            <person name="Jiang F."/>
            <person name="Yuan L."/>
            <person name="Wang S."/>
            <person name="Wang H."/>
            <person name="Xu D."/>
            <person name="Wang A."/>
            <person name="Fan W."/>
        </authorList>
    </citation>
    <scope>NUCLEOTIDE SEQUENCE</scope>
    <source>
        <strain evidence="1">WSJ</strain>
        <tissue evidence="1">Leaf</tissue>
    </source>
</reference>
<gene>
    <name evidence="1" type="ORF">QVD17_15267</name>
</gene>
<dbReference type="Proteomes" id="UP001229421">
    <property type="component" value="Unassembled WGS sequence"/>
</dbReference>
<name>A0AAD8KT12_TARER</name>
<evidence type="ECO:0000313" key="1">
    <source>
        <dbReference type="EMBL" id="KAK1426591.1"/>
    </source>
</evidence>